<feature type="transmembrane region" description="Helical" evidence="5">
    <location>
        <begin position="201"/>
        <end position="222"/>
    </location>
</feature>
<feature type="domain" description="Major facilitator superfamily (MFS) profile" evidence="6">
    <location>
        <begin position="13"/>
        <end position="383"/>
    </location>
</feature>
<dbReference type="SUPFAM" id="SSF103473">
    <property type="entry name" value="MFS general substrate transporter"/>
    <property type="match status" value="1"/>
</dbReference>
<evidence type="ECO:0000256" key="5">
    <source>
        <dbReference type="SAM" id="Phobius"/>
    </source>
</evidence>
<feature type="transmembrane region" description="Helical" evidence="5">
    <location>
        <begin position="103"/>
        <end position="129"/>
    </location>
</feature>
<dbReference type="RefSeq" id="WP_113744602.1">
    <property type="nucleotide sequence ID" value="NZ_UAPU01000005.1"/>
</dbReference>
<dbReference type="PROSITE" id="PS50850">
    <property type="entry name" value="MFS"/>
    <property type="match status" value="1"/>
</dbReference>
<dbReference type="GO" id="GO:0022857">
    <property type="term" value="F:transmembrane transporter activity"/>
    <property type="evidence" value="ECO:0007669"/>
    <property type="project" value="InterPro"/>
</dbReference>
<feature type="transmembrane region" description="Helical" evidence="5">
    <location>
        <begin position="78"/>
        <end position="97"/>
    </location>
</feature>
<accession>A0A2X0V0L7</accession>
<dbReference type="InterPro" id="IPR011701">
    <property type="entry name" value="MFS"/>
</dbReference>
<gene>
    <name evidence="7" type="primary">ybjJ_5</name>
    <name evidence="7" type="ORF">NCTC13093_01957</name>
</gene>
<dbReference type="OrthoDB" id="9810941at2"/>
<feature type="transmembrane region" description="Helical" evidence="5">
    <location>
        <begin position="12"/>
        <end position="32"/>
    </location>
</feature>
<evidence type="ECO:0000256" key="2">
    <source>
        <dbReference type="ARBA" id="ARBA00022692"/>
    </source>
</evidence>
<feature type="transmembrane region" description="Helical" evidence="5">
    <location>
        <begin position="299"/>
        <end position="317"/>
    </location>
</feature>
<dbReference type="Gene3D" id="1.20.1250.20">
    <property type="entry name" value="MFS general substrate transporter like domains"/>
    <property type="match status" value="2"/>
</dbReference>
<dbReference type="InterPro" id="IPR036259">
    <property type="entry name" value="MFS_trans_sf"/>
</dbReference>
<keyword evidence="2 5" id="KW-0812">Transmembrane</keyword>
<evidence type="ECO:0000256" key="3">
    <source>
        <dbReference type="ARBA" id="ARBA00022989"/>
    </source>
</evidence>
<feature type="transmembrane region" description="Helical" evidence="5">
    <location>
        <begin position="168"/>
        <end position="189"/>
    </location>
</feature>
<evidence type="ECO:0000259" key="6">
    <source>
        <dbReference type="PROSITE" id="PS50850"/>
    </source>
</evidence>
<reference evidence="7 8" key="1">
    <citation type="submission" date="2018-06" db="EMBL/GenBank/DDBJ databases">
        <authorList>
            <consortium name="Pathogen Informatics"/>
            <person name="Doyle S."/>
        </authorList>
    </citation>
    <scope>NUCLEOTIDE SEQUENCE [LARGE SCALE GENOMIC DNA]</scope>
    <source>
        <strain evidence="7 8">NCTC13093</strain>
    </source>
</reference>
<feature type="transmembrane region" description="Helical" evidence="5">
    <location>
        <begin position="275"/>
        <end position="293"/>
    </location>
</feature>
<dbReference type="GO" id="GO:0016020">
    <property type="term" value="C:membrane"/>
    <property type="evidence" value="ECO:0007669"/>
    <property type="project" value="UniProtKB-SubCell"/>
</dbReference>
<name>A0A2X0V0L7_9GAMM</name>
<evidence type="ECO:0000256" key="4">
    <source>
        <dbReference type="ARBA" id="ARBA00023136"/>
    </source>
</evidence>
<dbReference type="AlphaFoldDB" id="A0A2X0V0L7"/>
<feature type="transmembrane region" description="Helical" evidence="5">
    <location>
        <begin position="52"/>
        <end position="71"/>
    </location>
</feature>
<feature type="transmembrane region" description="Helical" evidence="5">
    <location>
        <begin position="329"/>
        <end position="351"/>
    </location>
</feature>
<dbReference type="InterPro" id="IPR020846">
    <property type="entry name" value="MFS_dom"/>
</dbReference>
<organism evidence="7 8">
    <name type="scientific">Anaerobiospirillum thomasii</name>
    <dbReference type="NCBI Taxonomy" id="179995"/>
    <lineage>
        <taxon>Bacteria</taxon>
        <taxon>Pseudomonadati</taxon>
        <taxon>Pseudomonadota</taxon>
        <taxon>Gammaproteobacteria</taxon>
        <taxon>Aeromonadales</taxon>
        <taxon>Succinivibrionaceae</taxon>
        <taxon>Anaerobiospirillum</taxon>
    </lineage>
</organism>
<dbReference type="PANTHER" id="PTHR23514:SF13">
    <property type="entry name" value="INNER MEMBRANE PROTEIN YBJJ"/>
    <property type="match status" value="1"/>
</dbReference>
<evidence type="ECO:0000313" key="7">
    <source>
        <dbReference type="EMBL" id="SPT70541.1"/>
    </source>
</evidence>
<dbReference type="Pfam" id="PF07690">
    <property type="entry name" value="MFS_1"/>
    <property type="match status" value="1"/>
</dbReference>
<dbReference type="Proteomes" id="UP000250086">
    <property type="component" value="Unassembled WGS sequence"/>
</dbReference>
<dbReference type="CDD" id="cd17393">
    <property type="entry name" value="MFS_MosC_like"/>
    <property type="match status" value="1"/>
</dbReference>
<keyword evidence="8" id="KW-1185">Reference proteome</keyword>
<feature type="transmembrane region" description="Helical" evidence="5">
    <location>
        <begin position="141"/>
        <end position="162"/>
    </location>
</feature>
<feature type="transmembrane region" description="Helical" evidence="5">
    <location>
        <begin position="242"/>
        <end position="263"/>
    </location>
</feature>
<feature type="transmembrane region" description="Helical" evidence="5">
    <location>
        <begin position="357"/>
        <end position="379"/>
    </location>
</feature>
<comment type="subcellular location">
    <subcellularLocation>
        <location evidence="1">Membrane</location>
        <topology evidence="1">Multi-pass membrane protein</topology>
    </subcellularLocation>
</comment>
<dbReference type="EMBL" id="UAPV01000001">
    <property type="protein sequence ID" value="SPT70541.1"/>
    <property type="molecule type" value="Genomic_DNA"/>
</dbReference>
<evidence type="ECO:0000256" key="1">
    <source>
        <dbReference type="ARBA" id="ARBA00004141"/>
    </source>
</evidence>
<dbReference type="PANTHER" id="PTHR23514">
    <property type="entry name" value="BYPASS OF STOP CODON PROTEIN 6"/>
    <property type="match status" value="1"/>
</dbReference>
<proteinExistence type="predicted"/>
<sequence>MIKFRQLSHIRGQVLSTYLGNFIGGFCIAIWAPLIPFIQKAFSLSNIEMGHMVLLFGIGSVCGMFASGIMTQKLGTKITYISSCLIICSSIIALTYIPPILHLVYALVIVFGFAVGCFEVAINIYGAYLEKRYRLFLMSPIHAAYSLGEFCGATFTLIMLSLNFHMNVISTISVSFLYISTFFIVGHIFNIQTENKKSARAFALPRGAVIFFAIIVAFTYIAGGAMIDWSSLYVTQEAGVDLKYAASGYLIVTFCMLICRLYGSRIVKSFGPFKTAYYGAILLSSGLMLIVSFDSLVLMYAGFVFVGIGMSNISPLCMSATTKQNDMPLIAAVSTVAIAGYTGLLFAPAVLGYIAHIYSLSAIFALLALSALISAFLIYKTRGYFY</sequence>
<keyword evidence="4 5" id="KW-0472">Membrane</keyword>
<dbReference type="InterPro" id="IPR051788">
    <property type="entry name" value="MFS_Transporter"/>
</dbReference>
<evidence type="ECO:0000313" key="8">
    <source>
        <dbReference type="Proteomes" id="UP000250086"/>
    </source>
</evidence>
<protein>
    <submittedName>
        <fullName evidence="7">Inner membrane protein ybjJ</fullName>
    </submittedName>
</protein>
<keyword evidence="3 5" id="KW-1133">Transmembrane helix</keyword>